<dbReference type="Proteomes" id="UP000030754">
    <property type="component" value="Unassembled WGS sequence"/>
</dbReference>
<accession>U6N2V8</accession>
<evidence type="ECO:0000313" key="4">
    <source>
        <dbReference type="Proteomes" id="UP000030754"/>
    </source>
</evidence>
<dbReference type="GeneID" id="25477326"/>
<keyword evidence="2" id="KW-0812">Transmembrane</keyword>
<feature type="compositionally biased region" description="Low complexity" evidence="1">
    <location>
        <begin position="193"/>
        <end position="207"/>
    </location>
</feature>
<reference evidence="3" key="2">
    <citation type="submission" date="2013-10" db="EMBL/GenBank/DDBJ databases">
        <authorList>
            <person name="Aslett M."/>
        </authorList>
    </citation>
    <scope>NUCLEOTIDE SEQUENCE [LARGE SCALE GENOMIC DNA]</scope>
    <source>
        <strain evidence="3">Houghton</strain>
    </source>
</reference>
<sequence>MVPPAYPAPVTASMAAAAKQPRKAVQSNYHQSTSQQHAAEDEQMSLKDLLQQLHVVVEDLAVLDSSLTALFETAPNTDVTEHQQLVQFRSRVARRISRYGQLSKNLAQIVEKIISCNSSQPLDASRHRESFHPRQLHELDALLKQHQQRLQKYKSQFAAWWQNTERHFHTMRMANYVCSVQERAQTAVGVSAREGPSAGPSRSGGPRVEPVRAKATAGEQLAFAPVPPKSQDGAVKPGGLHRVSQPVPHNQQLLQETGQAMVKEVQRMQATEEQLQQSSSALEQTESSYNVFGARLSSATGMLQALKKRYTIPWMPSAASGYQGEKAENSRWHPSTKQYIDVKKKIEYVSVGGPSCLHYFVFCVSFLRSLFTSASDSELIWFAFLFFLGCCAFVLLRRLGLLKLVLRVAFFSLRHSVSLALWTADRITLAVAWVWEKLLGGYSESDVLLGSPDVDNLSIISQPSPITSPAVSKLIATSAASAIAAASTPSKLNPTHGAASNHSLNLPERHDKREWNLKSKTNIPAVTVLGEEEPMDDVPNISRHQHDNVRHDFRKSGGLSGTQPRDKAPEWHIPKGLQAEDINRAAANEVAIPKPTPYSNAASHSKLNRQFVTARQQ</sequence>
<reference evidence="3" key="1">
    <citation type="submission" date="2013-10" db="EMBL/GenBank/DDBJ databases">
        <title>Genomic analysis of the causative agents of coccidiosis in chickens.</title>
        <authorList>
            <person name="Reid A.J."/>
            <person name="Blake D."/>
            <person name="Billington K."/>
            <person name="Browne H."/>
            <person name="Dunn M."/>
            <person name="Hung S."/>
            <person name="Kawahara F."/>
            <person name="Miranda-Saavedra D."/>
            <person name="Mourier T."/>
            <person name="Nagra H."/>
            <person name="Otto T.D."/>
            <person name="Rawlings N."/>
            <person name="Sanchez A."/>
            <person name="Sanders M."/>
            <person name="Subramaniam C."/>
            <person name="Tay Y."/>
            <person name="Dear P."/>
            <person name="Doerig C."/>
            <person name="Gruber A."/>
            <person name="Parkinson J."/>
            <person name="Shirley M."/>
            <person name="Wan K.L."/>
            <person name="Berriman M."/>
            <person name="Tomley F."/>
            <person name="Pain A."/>
        </authorList>
    </citation>
    <scope>NUCLEOTIDE SEQUENCE [LARGE SCALE GENOMIC DNA]</scope>
    <source>
        <strain evidence="3">Houghton</strain>
    </source>
</reference>
<dbReference type="OrthoDB" id="365988at2759"/>
<proteinExistence type="predicted"/>
<keyword evidence="2" id="KW-1133">Transmembrane helix</keyword>
<name>U6N2V8_9EIME</name>
<dbReference type="AlphaFoldDB" id="U6N2V8"/>
<feature type="compositionally biased region" description="Polar residues" evidence="1">
    <location>
        <begin position="489"/>
        <end position="504"/>
    </location>
</feature>
<keyword evidence="4" id="KW-1185">Reference proteome</keyword>
<feature type="region of interest" description="Disordered" evidence="1">
    <location>
        <begin position="489"/>
        <end position="509"/>
    </location>
</feature>
<feature type="region of interest" description="Disordered" evidence="1">
    <location>
        <begin position="190"/>
        <end position="212"/>
    </location>
</feature>
<evidence type="ECO:0000256" key="1">
    <source>
        <dbReference type="SAM" id="MobiDB-lite"/>
    </source>
</evidence>
<gene>
    <name evidence="3" type="ORF">ENH_00071940</name>
</gene>
<feature type="transmembrane region" description="Helical" evidence="2">
    <location>
        <begin position="379"/>
        <end position="396"/>
    </location>
</feature>
<dbReference type="RefSeq" id="XP_013438100.1">
    <property type="nucleotide sequence ID" value="XM_013582646.1"/>
</dbReference>
<evidence type="ECO:0000313" key="3">
    <source>
        <dbReference type="EMBL" id="CDJ69634.1"/>
    </source>
</evidence>
<evidence type="ECO:0000256" key="2">
    <source>
        <dbReference type="SAM" id="Phobius"/>
    </source>
</evidence>
<organism evidence="3 4">
    <name type="scientific">Eimeria necatrix</name>
    <dbReference type="NCBI Taxonomy" id="51315"/>
    <lineage>
        <taxon>Eukaryota</taxon>
        <taxon>Sar</taxon>
        <taxon>Alveolata</taxon>
        <taxon>Apicomplexa</taxon>
        <taxon>Conoidasida</taxon>
        <taxon>Coccidia</taxon>
        <taxon>Eucoccidiorida</taxon>
        <taxon>Eimeriorina</taxon>
        <taxon>Eimeriidae</taxon>
        <taxon>Eimeria</taxon>
    </lineage>
</organism>
<feature type="compositionally biased region" description="Polar residues" evidence="1">
    <location>
        <begin position="597"/>
        <end position="617"/>
    </location>
</feature>
<protein>
    <submittedName>
        <fullName evidence="3">Uncharacterized protein</fullName>
    </submittedName>
</protein>
<dbReference type="EMBL" id="HG725760">
    <property type="protein sequence ID" value="CDJ69634.1"/>
    <property type="molecule type" value="Genomic_DNA"/>
</dbReference>
<feature type="region of interest" description="Disordered" evidence="1">
    <location>
        <begin position="593"/>
        <end position="617"/>
    </location>
</feature>
<dbReference type="VEuPathDB" id="ToxoDB:ENH_00071940"/>
<feature type="transmembrane region" description="Helical" evidence="2">
    <location>
        <begin position="346"/>
        <end position="367"/>
    </location>
</feature>
<keyword evidence="2" id="KW-0472">Membrane</keyword>